<feature type="domain" description="N-acetyltransferase" evidence="1">
    <location>
        <begin position="4"/>
        <end position="136"/>
    </location>
</feature>
<dbReference type="Proteomes" id="UP001055149">
    <property type="component" value="Unassembled WGS sequence"/>
</dbReference>
<accession>A0ABQ5JHD0</accession>
<dbReference type="PANTHER" id="PTHR43233:SF1">
    <property type="entry name" value="FAMILY N-ACETYLTRANSFERASE, PUTATIVE (AFU_ORTHOLOGUE AFUA_6G03350)-RELATED"/>
    <property type="match status" value="1"/>
</dbReference>
<dbReference type="EMBL" id="BQXH01000007">
    <property type="protein sequence ID" value="GKS81256.1"/>
    <property type="molecule type" value="Genomic_DNA"/>
</dbReference>
<gene>
    <name evidence="2" type="ORF">LPAF129_09420</name>
</gene>
<name>A0ABQ5JHD0_9LACO</name>
<dbReference type="InterPro" id="IPR053144">
    <property type="entry name" value="Acetyltransferase_Butenolide"/>
</dbReference>
<keyword evidence="3" id="KW-1185">Reference proteome</keyword>
<dbReference type="Pfam" id="PF00583">
    <property type="entry name" value="Acetyltransf_1"/>
    <property type="match status" value="1"/>
</dbReference>
<sequence length="136" mass="15678">MDLIVNPRLTKNELIKLYSSVDWQKDVENIDNLKKGLRKSFVIAAYEDKKLVGLVRALSDFSTVVYVQDLLVCPEFQGKRIGKTLMLHLLNYFAAVGQIIIAAKPNNDARKFFHYLGFQEGCDRHLSAYVMDRRVR</sequence>
<dbReference type="SUPFAM" id="SSF55729">
    <property type="entry name" value="Acyl-CoA N-acyltransferases (Nat)"/>
    <property type="match status" value="1"/>
</dbReference>
<dbReference type="CDD" id="cd04301">
    <property type="entry name" value="NAT_SF"/>
    <property type="match status" value="1"/>
</dbReference>
<comment type="caution">
    <text evidence="2">The sequence shown here is derived from an EMBL/GenBank/DDBJ whole genome shotgun (WGS) entry which is preliminary data.</text>
</comment>
<dbReference type="RefSeq" id="WP_244055016.1">
    <property type="nucleotide sequence ID" value="NZ_BQXH01000007.1"/>
</dbReference>
<dbReference type="Gene3D" id="3.40.630.30">
    <property type="match status" value="1"/>
</dbReference>
<evidence type="ECO:0000313" key="3">
    <source>
        <dbReference type="Proteomes" id="UP001055149"/>
    </source>
</evidence>
<evidence type="ECO:0000259" key="1">
    <source>
        <dbReference type="PROSITE" id="PS51186"/>
    </source>
</evidence>
<evidence type="ECO:0000313" key="2">
    <source>
        <dbReference type="EMBL" id="GKS81256.1"/>
    </source>
</evidence>
<protein>
    <submittedName>
        <fullName evidence="2">N-acetyltransferase</fullName>
    </submittedName>
</protein>
<proteinExistence type="predicted"/>
<dbReference type="InterPro" id="IPR016181">
    <property type="entry name" value="Acyl_CoA_acyltransferase"/>
</dbReference>
<organism evidence="2 3">
    <name type="scientific">Ligilactobacillus pabuli</name>
    <dbReference type="NCBI Taxonomy" id="2886039"/>
    <lineage>
        <taxon>Bacteria</taxon>
        <taxon>Bacillati</taxon>
        <taxon>Bacillota</taxon>
        <taxon>Bacilli</taxon>
        <taxon>Lactobacillales</taxon>
        <taxon>Lactobacillaceae</taxon>
        <taxon>Ligilactobacillus</taxon>
    </lineage>
</organism>
<reference evidence="2" key="1">
    <citation type="journal article" date="2022" name="Int. J. Syst. Evol. Microbiol.">
        <title>A novel species of lactic acid bacteria, Ligilactobacillus pabuli sp. nov., isolated from alfalfa silage.</title>
        <authorList>
            <person name="Tohno M."/>
            <person name="Tanizawa Y."/>
            <person name="Sawada H."/>
            <person name="Sakamoto M."/>
            <person name="Ohkuma M."/>
            <person name="Kobayashi H."/>
        </authorList>
    </citation>
    <scope>NUCLEOTIDE SEQUENCE</scope>
    <source>
        <strain evidence="2">AF129</strain>
    </source>
</reference>
<dbReference type="PROSITE" id="PS51186">
    <property type="entry name" value="GNAT"/>
    <property type="match status" value="1"/>
</dbReference>
<dbReference type="InterPro" id="IPR000182">
    <property type="entry name" value="GNAT_dom"/>
</dbReference>
<dbReference type="PANTHER" id="PTHR43233">
    <property type="entry name" value="FAMILY N-ACETYLTRANSFERASE, PUTATIVE (AFU_ORTHOLOGUE AFUA_6G03350)-RELATED"/>
    <property type="match status" value="1"/>
</dbReference>